<dbReference type="InterPro" id="IPR000182">
    <property type="entry name" value="GNAT_dom"/>
</dbReference>
<sequence>MVIRISLAGPEDLAALAEVNRSAYSMELPSRFAHQNWADPSYMFSFFMGRLEARLDDKGTQVFKACDATTGTIVGFACWTHEAATSQVNQTPTSTMLQKMPPTVNIEFLKTVGTEIEQLREYMKGEDHYYLSAFAVELSQQNQGIGSQLLKHCLKIADDAALPTWLISFPGSHGLYLRFGFQDVDHRDIDLNAWDNHKMRGFGVYRQYAMVRR</sequence>
<evidence type="ECO:0000313" key="3">
    <source>
        <dbReference type="Proteomes" id="UP000813444"/>
    </source>
</evidence>
<name>A0A8K0WNU1_9HYPO</name>
<dbReference type="InterPro" id="IPR052523">
    <property type="entry name" value="Trichothecene_AcTrans"/>
</dbReference>
<accession>A0A8K0WNU1</accession>
<dbReference type="PROSITE" id="PS51186">
    <property type="entry name" value="GNAT"/>
    <property type="match status" value="1"/>
</dbReference>
<dbReference type="Pfam" id="PF00583">
    <property type="entry name" value="Acetyltransf_1"/>
    <property type="match status" value="1"/>
</dbReference>
<dbReference type="SUPFAM" id="SSF55729">
    <property type="entry name" value="Acyl-CoA N-acyltransferases (Nat)"/>
    <property type="match status" value="1"/>
</dbReference>
<dbReference type="PANTHER" id="PTHR42791:SF2">
    <property type="entry name" value="N-ACETYLTRANSFERASE DOMAIN-CONTAINING PROTEIN"/>
    <property type="match status" value="1"/>
</dbReference>
<gene>
    <name evidence="2" type="ORF">B0I35DRAFT_440674</name>
</gene>
<dbReference type="AlphaFoldDB" id="A0A8K0WNU1"/>
<proteinExistence type="predicted"/>
<evidence type="ECO:0000313" key="2">
    <source>
        <dbReference type="EMBL" id="KAH7309812.1"/>
    </source>
</evidence>
<evidence type="ECO:0000259" key="1">
    <source>
        <dbReference type="PROSITE" id="PS51186"/>
    </source>
</evidence>
<feature type="domain" description="N-acetyltransferase" evidence="1">
    <location>
        <begin position="3"/>
        <end position="201"/>
    </location>
</feature>
<dbReference type="Proteomes" id="UP000813444">
    <property type="component" value="Unassembled WGS sequence"/>
</dbReference>
<comment type="caution">
    <text evidence="2">The sequence shown here is derived from an EMBL/GenBank/DDBJ whole genome shotgun (WGS) entry which is preliminary data.</text>
</comment>
<dbReference type="GO" id="GO:0016747">
    <property type="term" value="F:acyltransferase activity, transferring groups other than amino-acyl groups"/>
    <property type="evidence" value="ECO:0007669"/>
    <property type="project" value="InterPro"/>
</dbReference>
<reference evidence="2" key="1">
    <citation type="journal article" date="2021" name="Nat. Commun.">
        <title>Genetic determinants of endophytism in the Arabidopsis root mycobiome.</title>
        <authorList>
            <person name="Mesny F."/>
            <person name="Miyauchi S."/>
            <person name="Thiergart T."/>
            <person name="Pickel B."/>
            <person name="Atanasova L."/>
            <person name="Karlsson M."/>
            <person name="Huettel B."/>
            <person name="Barry K.W."/>
            <person name="Haridas S."/>
            <person name="Chen C."/>
            <person name="Bauer D."/>
            <person name="Andreopoulos W."/>
            <person name="Pangilinan J."/>
            <person name="LaButti K."/>
            <person name="Riley R."/>
            <person name="Lipzen A."/>
            <person name="Clum A."/>
            <person name="Drula E."/>
            <person name="Henrissat B."/>
            <person name="Kohler A."/>
            <person name="Grigoriev I.V."/>
            <person name="Martin F.M."/>
            <person name="Hacquard S."/>
        </authorList>
    </citation>
    <scope>NUCLEOTIDE SEQUENCE</scope>
    <source>
        <strain evidence="2">MPI-CAGE-CH-0235</strain>
    </source>
</reference>
<dbReference type="OrthoDB" id="410198at2759"/>
<dbReference type="EMBL" id="JAGPNK010000013">
    <property type="protein sequence ID" value="KAH7309812.1"/>
    <property type="molecule type" value="Genomic_DNA"/>
</dbReference>
<protein>
    <submittedName>
        <fullName evidence="2">Acyl-CoA N-acyltransferase</fullName>
    </submittedName>
</protein>
<dbReference type="CDD" id="cd04301">
    <property type="entry name" value="NAT_SF"/>
    <property type="match status" value="1"/>
</dbReference>
<dbReference type="Gene3D" id="3.40.630.30">
    <property type="match status" value="1"/>
</dbReference>
<organism evidence="2 3">
    <name type="scientific">Stachybotrys elegans</name>
    <dbReference type="NCBI Taxonomy" id="80388"/>
    <lineage>
        <taxon>Eukaryota</taxon>
        <taxon>Fungi</taxon>
        <taxon>Dikarya</taxon>
        <taxon>Ascomycota</taxon>
        <taxon>Pezizomycotina</taxon>
        <taxon>Sordariomycetes</taxon>
        <taxon>Hypocreomycetidae</taxon>
        <taxon>Hypocreales</taxon>
        <taxon>Stachybotryaceae</taxon>
        <taxon>Stachybotrys</taxon>
    </lineage>
</organism>
<dbReference type="InterPro" id="IPR016181">
    <property type="entry name" value="Acyl_CoA_acyltransferase"/>
</dbReference>
<dbReference type="PANTHER" id="PTHR42791">
    <property type="entry name" value="GNAT FAMILY ACETYLTRANSFERASE"/>
    <property type="match status" value="1"/>
</dbReference>
<keyword evidence="3" id="KW-1185">Reference proteome</keyword>